<dbReference type="VEuPathDB" id="TriTrypDB:C3747_689g10"/>
<comment type="caution">
    <text evidence="5">The sequence shown here is derived from an EMBL/GenBank/DDBJ whole genome shotgun (WGS) entry which is preliminary data.</text>
</comment>
<dbReference type="GO" id="GO:0016491">
    <property type="term" value="F:oxidoreductase activity"/>
    <property type="evidence" value="ECO:0007669"/>
    <property type="project" value="UniProtKB-KW"/>
</dbReference>
<dbReference type="VEuPathDB" id="TriTrypDB:ECC02_007090"/>
<dbReference type="InterPro" id="IPR036291">
    <property type="entry name" value="NAD(P)-bd_dom_sf"/>
</dbReference>
<evidence type="ECO:0000313" key="6">
    <source>
        <dbReference type="Proteomes" id="UP000246078"/>
    </source>
</evidence>
<dbReference type="EMBL" id="PRFC01000689">
    <property type="protein sequence ID" value="PWU84846.1"/>
    <property type="molecule type" value="Genomic_DNA"/>
</dbReference>
<feature type="transmembrane region" description="Helical" evidence="3">
    <location>
        <begin position="109"/>
        <end position="126"/>
    </location>
</feature>
<sequence>MACVLCTAMRSGSVCCVNPTSWSTSSGTEETKRFFNKELFSMMKPSAVYISIGRGITQNEDDLACALRDGVIRGASVDVFEREPLPAESPLWDISDDKLLLTAHSADRTVYSVFFSLAFFCFWWNANEMPPRQLCCRFFFFFCIWLLYFINGSLYYLSSHLF</sequence>
<keyword evidence="1" id="KW-0560">Oxidoreductase</keyword>
<dbReference type="SUPFAM" id="SSF51735">
    <property type="entry name" value="NAD(P)-binding Rossmann-fold domains"/>
    <property type="match status" value="1"/>
</dbReference>
<feature type="transmembrane region" description="Helical" evidence="3">
    <location>
        <begin position="138"/>
        <end position="157"/>
    </location>
</feature>
<dbReference type="Proteomes" id="UP000246078">
    <property type="component" value="Unassembled WGS sequence"/>
</dbReference>
<dbReference type="GO" id="GO:0051287">
    <property type="term" value="F:NAD binding"/>
    <property type="evidence" value="ECO:0007669"/>
    <property type="project" value="InterPro"/>
</dbReference>
<dbReference type="VEuPathDB" id="TriTrypDB:TcBrA4_0122660"/>
<accession>A0A2V2UNS3</accession>
<evidence type="ECO:0000256" key="2">
    <source>
        <dbReference type="ARBA" id="ARBA00023027"/>
    </source>
</evidence>
<keyword evidence="3" id="KW-0812">Transmembrane</keyword>
<dbReference type="PANTHER" id="PTHR43333">
    <property type="entry name" value="2-HACID_DH_C DOMAIN-CONTAINING PROTEIN"/>
    <property type="match status" value="1"/>
</dbReference>
<dbReference type="InterPro" id="IPR006140">
    <property type="entry name" value="D-isomer_DH_NAD-bd"/>
</dbReference>
<proteinExistence type="predicted"/>
<gene>
    <name evidence="5" type="ORF">C3747_689g10</name>
</gene>
<evidence type="ECO:0000313" key="5">
    <source>
        <dbReference type="EMBL" id="PWU84846.1"/>
    </source>
</evidence>
<name>A0A2V2UNS3_TRYCR</name>
<organism evidence="5 6">
    <name type="scientific">Trypanosoma cruzi</name>
    <dbReference type="NCBI Taxonomy" id="5693"/>
    <lineage>
        <taxon>Eukaryota</taxon>
        <taxon>Discoba</taxon>
        <taxon>Euglenozoa</taxon>
        <taxon>Kinetoplastea</taxon>
        <taxon>Metakinetoplastina</taxon>
        <taxon>Trypanosomatida</taxon>
        <taxon>Trypanosomatidae</taxon>
        <taxon>Trypanosoma</taxon>
        <taxon>Schizotrypanum</taxon>
    </lineage>
</organism>
<dbReference type="VEuPathDB" id="TriTrypDB:TcCLB.506263.20"/>
<dbReference type="PANTHER" id="PTHR43333:SF1">
    <property type="entry name" value="D-ISOMER SPECIFIC 2-HYDROXYACID DEHYDROGENASE NAD-BINDING DOMAIN-CONTAINING PROTEIN"/>
    <property type="match status" value="1"/>
</dbReference>
<dbReference type="Pfam" id="PF02826">
    <property type="entry name" value="2-Hacid_dh_C"/>
    <property type="match status" value="1"/>
</dbReference>
<reference evidence="5 6" key="1">
    <citation type="journal article" date="2018" name="Microb. Genom.">
        <title>Expanding an expanded genome: long-read sequencing of Trypanosoma cruzi.</title>
        <authorList>
            <person name="Berna L."/>
            <person name="Rodriguez M."/>
            <person name="Chiribao M.L."/>
            <person name="Parodi-Talice A."/>
            <person name="Pita S."/>
            <person name="Rijo G."/>
            <person name="Alvarez-Valin F."/>
            <person name="Robello C."/>
        </authorList>
    </citation>
    <scope>NUCLEOTIDE SEQUENCE [LARGE SCALE GENOMIC DNA]</scope>
    <source>
        <strain evidence="5 6">TCC</strain>
    </source>
</reference>
<evidence type="ECO:0000256" key="3">
    <source>
        <dbReference type="SAM" id="Phobius"/>
    </source>
</evidence>
<keyword evidence="2" id="KW-0520">NAD</keyword>
<keyword evidence="3" id="KW-1133">Transmembrane helix</keyword>
<evidence type="ECO:0000259" key="4">
    <source>
        <dbReference type="Pfam" id="PF02826"/>
    </source>
</evidence>
<keyword evidence="3" id="KW-0472">Membrane</keyword>
<evidence type="ECO:0000256" key="1">
    <source>
        <dbReference type="ARBA" id="ARBA00023002"/>
    </source>
</evidence>
<dbReference type="Gene3D" id="3.40.50.720">
    <property type="entry name" value="NAD(P)-binding Rossmann-like Domain"/>
    <property type="match status" value="1"/>
</dbReference>
<protein>
    <recommendedName>
        <fullName evidence="4">D-isomer specific 2-hydroxyacid dehydrogenase NAD-binding domain-containing protein</fullName>
    </recommendedName>
</protein>
<dbReference type="AlphaFoldDB" id="A0A2V2UNS3"/>
<feature type="domain" description="D-isomer specific 2-hydroxyacid dehydrogenase NAD-binding" evidence="4">
    <location>
        <begin position="27"/>
        <end position="106"/>
    </location>
</feature>
<dbReference type="VEuPathDB" id="TriTrypDB:Tc_MARK_2607"/>